<feature type="domain" description="TLDc" evidence="1">
    <location>
        <begin position="166"/>
        <end position="329"/>
    </location>
</feature>
<reference evidence="3" key="2">
    <citation type="submission" date="2025-08" db="UniProtKB">
        <authorList>
            <consortium name="RefSeq"/>
        </authorList>
    </citation>
    <scope>IDENTIFICATION</scope>
    <source>
        <tissue evidence="3">Young leaves</tissue>
    </source>
</reference>
<sequence length="336" mass="37027">MLSWRDKVADKLSRLLADPPSSPSPPAAGFSPIADHESQAVYFSSEESTHSKKSTFSSYISSVLRASSGGDVGKPNSPACSHSRRLLPSLSLPSRWKSSGITWKDRPLDCGGDCRTESETDETVEIFKENLEHVSERNINSSNGIKEATASRDSKEYLSYLSEKSAFISADLFEFFQSSLPNIVKGCQWILLYSTWKHGISLRTLIRRSVNLPGPCLLIAGDMQGAIFGGLLECPLKPTAKRKYQGTIQTFVFTTIYGDPRLFRATGSNRYYYLCLNDLLAFGGGGSFALCLDEDLLHGTSGASETFENSCLAHNAEFELQNVELWGFAHSSQYHT</sequence>
<evidence type="ECO:0000313" key="2">
    <source>
        <dbReference type="Proteomes" id="UP000228380"/>
    </source>
</evidence>
<evidence type="ECO:0000313" key="3">
    <source>
        <dbReference type="RefSeq" id="XP_008801253.2"/>
    </source>
</evidence>
<dbReference type="Proteomes" id="UP000228380">
    <property type="component" value="Chromosome 2"/>
</dbReference>
<dbReference type="Pfam" id="PF07534">
    <property type="entry name" value="TLD"/>
    <property type="match status" value="1"/>
</dbReference>
<protein>
    <submittedName>
        <fullName evidence="3">Oxidation resistance protein 1-like isoform X1</fullName>
    </submittedName>
</protein>
<dbReference type="PANTHER" id="PTHR23354">
    <property type="entry name" value="NUCLEOLAR PROTEIN 7/ESTROGEN RECEPTOR COACTIVATOR-RELATED"/>
    <property type="match status" value="1"/>
</dbReference>
<dbReference type="AlphaFoldDB" id="A0A8B7CKZ4"/>
<evidence type="ECO:0000259" key="1">
    <source>
        <dbReference type="PROSITE" id="PS51886"/>
    </source>
</evidence>
<dbReference type="KEGG" id="pda:103715422"/>
<accession>A0A8B7CKZ4</accession>
<keyword evidence="2" id="KW-1185">Reference proteome</keyword>
<dbReference type="InterPro" id="IPR006571">
    <property type="entry name" value="TLDc_dom"/>
</dbReference>
<gene>
    <name evidence="3" type="primary">LOC103715422</name>
</gene>
<reference evidence="2" key="1">
    <citation type="journal article" date="2019" name="Nat. Commun.">
        <title>Genome-wide association mapping of date palm fruit traits.</title>
        <authorList>
            <person name="Hazzouri K.M."/>
            <person name="Gros-Balthazard M."/>
            <person name="Flowers J.M."/>
            <person name="Copetti D."/>
            <person name="Lemansour A."/>
            <person name="Lebrun M."/>
            <person name="Masmoudi K."/>
            <person name="Ferrand S."/>
            <person name="Dhar M.I."/>
            <person name="Fresquez Z.A."/>
            <person name="Rosas U."/>
            <person name="Zhang J."/>
            <person name="Talag J."/>
            <person name="Lee S."/>
            <person name="Kudrna D."/>
            <person name="Powell R.F."/>
            <person name="Leitch I.J."/>
            <person name="Krueger R.R."/>
            <person name="Wing R.A."/>
            <person name="Amiri K.M.A."/>
            <person name="Purugganan M.D."/>
        </authorList>
    </citation>
    <scope>NUCLEOTIDE SEQUENCE [LARGE SCALE GENOMIC DNA]</scope>
    <source>
        <strain evidence="2">cv. Khalas</strain>
    </source>
</reference>
<name>A0A8B7CKZ4_PHODC</name>
<dbReference type="OrthoDB" id="26679at2759"/>
<dbReference type="PANTHER" id="PTHR23354:SF74">
    <property type="entry name" value="TLD-DOMAIN CONTAINING NUCLEOLAR PROTEIN"/>
    <property type="match status" value="1"/>
</dbReference>
<dbReference type="RefSeq" id="XP_008801253.2">
    <property type="nucleotide sequence ID" value="XM_008803031.4"/>
</dbReference>
<proteinExistence type="predicted"/>
<dbReference type="GeneID" id="103715422"/>
<dbReference type="PROSITE" id="PS51886">
    <property type="entry name" value="TLDC"/>
    <property type="match status" value="1"/>
</dbReference>
<dbReference type="SMART" id="SM00584">
    <property type="entry name" value="TLDc"/>
    <property type="match status" value="1"/>
</dbReference>
<organism evidence="2 3">
    <name type="scientific">Phoenix dactylifera</name>
    <name type="common">Date palm</name>
    <dbReference type="NCBI Taxonomy" id="42345"/>
    <lineage>
        <taxon>Eukaryota</taxon>
        <taxon>Viridiplantae</taxon>
        <taxon>Streptophyta</taxon>
        <taxon>Embryophyta</taxon>
        <taxon>Tracheophyta</taxon>
        <taxon>Spermatophyta</taxon>
        <taxon>Magnoliopsida</taxon>
        <taxon>Liliopsida</taxon>
        <taxon>Arecaceae</taxon>
        <taxon>Coryphoideae</taxon>
        <taxon>Phoeniceae</taxon>
        <taxon>Phoenix</taxon>
    </lineage>
</organism>